<proteinExistence type="predicted"/>
<gene>
    <name evidence="2" type="ORF">M2B19_17940</name>
</gene>
<sequence>MIPVIVVIAALSGLVALNRSGRIGNEFFAAAVAIILFGVAGYLGVSQY</sequence>
<name>A0AAJ6IRZ5_9ENTR</name>
<protein>
    <submittedName>
        <fullName evidence="2">Uncharacterized protein</fullName>
    </submittedName>
</protein>
<dbReference type="AlphaFoldDB" id="A0AAJ6IRZ5"/>
<dbReference type="Proteomes" id="UP001228563">
    <property type="component" value="Chromosome"/>
</dbReference>
<accession>A0AAJ6IRZ5</accession>
<evidence type="ECO:0000256" key="1">
    <source>
        <dbReference type="SAM" id="Phobius"/>
    </source>
</evidence>
<keyword evidence="1" id="KW-1133">Transmembrane helix</keyword>
<keyword evidence="1" id="KW-0812">Transmembrane</keyword>
<dbReference type="EMBL" id="CP096849">
    <property type="protein sequence ID" value="WMT64779.1"/>
    <property type="molecule type" value="Genomic_DNA"/>
</dbReference>
<organism evidence="2 3">
    <name type="scientific">Enterobacter kobei</name>
    <dbReference type="NCBI Taxonomy" id="208224"/>
    <lineage>
        <taxon>Bacteria</taxon>
        <taxon>Pseudomonadati</taxon>
        <taxon>Pseudomonadota</taxon>
        <taxon>Gammaproteobacteria</taxon>
        <taxon>Enterobacterales</taxon>
        <taxon>Enterobacteriaceae</taxon>
        <taxon>Enterobacter</taxon>
        <taxon>Enterobacter cloacae complex</taxon>
    </lineage>
</organism>
<evidence type="ECO:0000313" key="2">
    <source>
        <dbReference type="EMBL" id="WMT64779.1"/>
    </source>
</evidence>
<dbReference type="RefSeq" id="WP_154606618.1">
    <property type="nucleotide sequence ID" value="NZ_CP096849.1"/>
</dbReference>
<evidence type="ECO:0000313" key="3">
    <source>
        <dbReference type="Proteomes" id="UP001228563"/>
    </source>
</evidence>
<feature type="transmembrane region" description="Helical" evidence="1">
    <location>
        <begin position="27"/>
        <end position="45"/>
    </location>
</feature>
<keyword evidence="1" id="KW-0472">Membrane</keyword>
<reference evidence="2" key="1">
    <citation type="submission" date="2022-04" db="EMBL/GenBank/DDBJ databases">
        <title>Co-occurrence of mcr-9 and blaNDM-1 in multidrug-resistant Enterobacter kobei strain isolated from an infant with urinary infection.</title>
        <authorList>
            <person name="Zeng H."/>
        </authorList>
    </citation>
    <scope>NUCLEOTIDE SEQUENCE</scope>
    <source>
        <strain evidence="2">EC1382</strain>
    </source>
</reference>